<evidence type="ECO:0000313" key="1">
    <source>
        <dbReference type="EMBL" id="KKL23062.1"/>
    </source>
</evidence>
<gene>
    <name evidence="1" type="ORF">LCGC14_2429120</name>
</gene>
<name>A0A0F9C9Q6_9ZZZZ</name>
<protein>
    <submittedName>
        <fullName evidence="1">Uncharacterized protein</fullName>
    </submittedName>
</protein>
<dbReference type="EMBL" id="LAZR01037113">
    <property type="protein sequence ID" value="KKL23062.1"/>
    <property type="molecule type" value="Genomic_DNA"/>
</dbReference>
<comment type="caution">
    <text evidence="1">The sequence shown here is derived from an EMBL/GenBank/DDBJ whole genome shotgun (WGS) entry which is preliminary data.</text>
</comment>
<dbReference type="AlphaFoldDB" id="A0A0F9C9Q6"/>
<organism evidence="1">
    <name type="scientific">marine sediment metagenome</name>
    <dbReference type="NCBI Taxonomy" id="412755"/>
    <lineage>
        <taxon>unclassified sequences</taxon>
        <taxon>metagenomes</taxon>
        <taxon>ecological metagenomes</taxon>
    </lineage>
</organism>
<proteinExistence type="predicted"/>
<reference evidence="1" key="1">
    <citation type="journal article" date="2015" name="Nature">
        <title>Complex archaea that bridge the gap between prokaryotes and eukaryotes.</title>
        <authorList>
            <person name="Spang A."/>
            <person name="Saw J.H."/>
            <person name="Jorgensen S.L."/>
            <person name="Zaremba-Niedzwiedzka K."/>
            <person name="Martijn J."/>
            <person name="Lind A.E."/>
            <person name="van Eijk R."/>
            <person name="Schleper C."/>
            <person name="Guy L."/>
            <person name="Ettema T.J."/>
        </authorList>
    </citation>
    <scope>NUCLEOTIDE SEQUENCE</scope>
</reference>
<sequence length="49" mass="5814">MSFRTISVKKENYKKLREIQIRISQKSEDGSLPSWDEVVSYLLLIEAQR</sequence>
<accession>A0A0F9C9Q6</accession>